<dbReference type="PANTHER" id="PTHR45833">
    <property type="entry name" value="METHIONINE SYNTHASE"/>
    <property type="match status" value="1"/>
</dbReference>
<dbReference type="InterPro" id="IPR006158">
    <property type="entry name" value="Cobalamin-bd"/>
</dbReference>
<dbReference type="GO" id="GO:0031419">
    <property type="term" value="F:cobalamin binding"/>
    <property type="evidence" value="ECO:0007669"/>
    <property type="project" value="InterPro"/>
</dbReference>
<dbReference type="Gene3D" id="3.40.50.280">
    <property type="entry name" value="Cobalamin-binding domain"/>
    <property type="match status" value="1"/>
</dbReference>
<dbReference type="EMBL" id="LACI01000103">
    <property type="protein sequence ID" value="KJU87582.1"/>
    <property type="molecule type" value="Genomic_DNA"/>
</dbReference>
<dbReference type="PROSITE" id="PS51332">
    <property type="entry name" value="B12_BINDING"/>
    <property type="match status" value="1"/>
</dbReference>
<dbReference type="InterPro" id="IPR050554">
    <property type="entry name" value="Met_Synthase/Corrinoid"/>
</dbReference>
<dbReference type="AlphaFoldDB" id="A0A0F3H0F8"/>
<sequence length="217" mass="23581">MCSVSVSIYAENMVQALLSVDKLKAKEILMEAVEAYQPLEVVERVVVPSLEQIGSGWVTGEVSLAQVYMSGKICNEILGDIIPDSGIVKENHLRIAIAVLEDFHTLGKQVVKGFLQASGFEIVDYGKGLSVDGLAGRTIDDEIDVLLISVLMLPSALRVKELVKRLRESQSVAIIVVGGAPFNFDDRLYLEVGADYMGRTVSDAISIINTIEKDKAL</sequence>
<dbReference type="InterPro" id="IPR036724">
    <property type="entry name" value="Cobalamin-bd_sf"/>
</dbReference>
<organism evidence="4 5">
    <name type="scientific">Candidatus Magnetobacterium bavaricum</name>
    <dbReference type="NCBI Taxonomy" id="29290"/>
    <lineage>
        <taxon>Bacteria</taxon>
        <taxon>Pseudomonadati</taxon>
        <taxon>Nitrospirota</taxon>
        <taxon>Thermodesulfovibrionia</taxon>
        <taxon>Thermodesulfovibrionales</taxon>
        <taxon>Candidatus Magnetobacteriaceae</taxon>
        <taxon>Candidatus Magnetobacterium</taxon>
    </lineage>
</organism>
<dbReference type="GO" id="GO:0046653">
    <property type="term" value="P:tetrahydrofolate metabolic process"/>
    <property type="evidence" value="ECO:0007669"/>
    <property type="project" value="TreeGrafter"/>
</dbReference>
<reference evidence="4 5" key="1">
    <citation type="submission" date="2015-02" db="EMBL/GenBank/DDBJ databases">
        <title>Single-cell genomics of uncultivated deep-branching MTB reveals a conserved set of magnetosome genes.</title>
        <authorList>
            <person name="Kolinko S."/>
            <person name="Richter M."/>
            <person name="Glockner F.O."/>
            <person name="Brachmann A."/>
            <person name="Schuler D."/>
        </authorList>
    </citation>
    <scope>NUCLEOTIDE SEQUENCE [LARGE SCALE GENOMIC DNA]</scope>
    <source>
        <strain evidence="4">TM-1</strain>
    </source>
</reference>
<feature type="domain" description="B12-binding" evidence="3">
    <location>
        <begin position="91"/>
        <end position="217"/>
    </location>
</feature>
<accession>A0A0F3H0F8</accession>
<keyword evidence="5" id="KW-1185">Reference proteome</keyword>
<dbReference type="GO" id="GO:0046872">
    <property type="term" value="F:metal ion binding"/>
    <property type="evidence" value="ECO:0007669"/>
    <property type="project" value="UniProtKB-KW"/>
</dbReference>
<dbReference type="InterPro" id="IPR036594">
    <property type="entry name" value="Meth_synthase_dom"/>
</dbReference>
<evidence type="ECO:0000313" key="4">
    <source>
        <dbReference type="EMBL" id="KJU87582.1"/>
    </source>
</evidence>
<name>A0A0F3H0F8_9BACT</name>
<protein>
    <submittedName>
        <fullName evidence="4">Cobalamin B12-binding domain protein</fullName>
    </submittedName>
</protein>
<keyword evidence="1" id="KW-0479">Metal-binding</keyword>
<dbReference type="Pfam" id="PF02607">
    <property type="entry name" value="B12-binding_2"/>
    <property type="match status" value="1"/>
</dbReference>
<gene>
    <name evidence="4" type="ORF">MBAV_000210</name>
</gene>
<dbReference type="GO" id="GO:0050667">
    <property type="term" value="P:homocysteine metabolic process"/>
    <property type="evidence" value="ECO:0007669"/>
    <property type="project" value="TreeGrafter"/>
</dbReference>
<comment type="caution">
    <text evidence="4">The sequence shown here is derived from an EMBL/GenBank/DDBJ whole genome shotgun (WGS) entry which is preliminary data.</text>
</comment>
<keyword evidence="2" id="KW-0170">Cobalt</keyword>
<evidence type="ECO:0000259" key="3">
    <source>
        <dbReference type="PROSITE" id="PS51332"/>
    </source>
</evidence>
<dbReference type="GO" id="GO:0008705">
    <property type="term" value="F:methionine synthase activity"/>
    <property type="evidence" value="ECO:0007669"/>
    <property type="project" value="TreeGrafter"/>
</dbReference>
<evidence type="ECO:0000313" key="5">
    <source>
        <dbReference type="Proteomes" id="UP000033423"/>
    </source>
</evidence>
<proteinExistence type="predicted"/>
<dbReference type="GO" id="GO:0005829">
    <property type="term" value="C:cytosol"/>
    <property type="evidence" value="ECO:0007669"/>
    <property type="project" value="TreeGrafter"/>
</dbReference>
<dbReference type="SUPFAM" id="SSF52242">
    <property type="entry name" value="Cobalamin (vitamin B12)-binding domain"/>
    <property type="match status" value="1"/>
</dbReference>
<dbReference type="SMART" id="SM01018">
    <property type="entry name" value="B12-binding_2"/>
    <property type="match status" value="1"/>
</dbReference>
<dbReference type="InterPro" id="IPR003759">
    <property type="entry name" value="Cbl-bd_cap"/>
</dbReference>
<evidence type="ECO:0000256" key="2">
    <source>
        <dbReference type="ARBA" id="ARBA00023285"/>
    </source>
</evidence>
<dbReference type="Gene3D" id="1.10.1240.10">
    <property type="entry name" value="Methionine synthase domain"/>
    <property type="match status" value="1"/>
</dbReference>
<dbReference type="SUPFAM" id="SSF47644">
    <property type="entry name" value="Methionine synthase domain"/>
    <property type="match status" value="1"/>
</dbReference>
<dbReference type="Proteomes" id="UP000033423">
    <property type="component" value="Unassembled WGS sequence"/>
</dbReference>
<evidence type="ECO:0000256" key="1">
    <source>
        <dbReference type="ARBA" id="ARBA00022723"/>
    </source>
</evidence>
<dbReference type="PANTHER" id="PTHR45833:SF1">
    <property type="entry name" value="METHIONINE SYNTHASE"/>
    <property type="match status" value="1"/>
</dbReference>
<dbReference type="Pfam" id="PF02310">
    <property type="entry name" value="B12-binding"/>
    <property type="match status" value="1"/>
</dbReference>